<dbReference type="Pfam" id="PF00385">
    <property type="entry name" value="Chromo"/>
    <property type="match status" value="1"/>
</dbReference>
<dbReference type="GO" id="GO:0006338">
    <property type="term" value="P:chromatin remodeling"/>
    <property type="evidence" value="ECO:0007669"/>
    <property type="project" value="UniProtKB-ARBA"/>
</dbReference>
<feature type="compositionally biased region" description="Polar residues" evidence="3">
    <location>
        <begin position="107"/>
        <end position="128"/>
    </location>
</feature>
<evidence type="ECO:0000256" key="3">
    <source>
        <dbReference type="SAM" id="MobiDB-lite"/>
    </source>
</evidence>
<dbReference type="InterPro" id="IPR000953">
    <property type="entry name" value="Chromo/chromo_shadow_dom"/>
</dbReference>
<dbReference type="PROSITE" id="PS50013">
    <property type="entry name" value="CHROMO_2"/>
    <property type="match status" value="1"/>
</dbReference>
<accession>A8NA63</accession>
<feature type="compositionally biased region" description="Acidic residues" evidence="3">
    <location>
        <begin position="134"/>
        <end position="144"/>
    </location>
</feature>
<evidence type="ECO:0000313" key="6">
    <source>
        <dbReference type="Proteomes" id="UP000001861"/>
    </source>
</evidence>
<keyword evidence="2" id="KW-0539">Nucleus</keyword>
<feature type="region of interest" description="Disordered" evidence="3">
    <location>
        <begin position="84"/>
        <end position="174"/>
    </location>
</feature>
<keyword evidence="6" id="KW-1185">Reference proteome</keyword>
<dbReference type="InterPro" id="IPR008251">
    <property type="entry name" value="Chromo_shadow_dom"/>
</dbReference>
<feature type="compositionally biased region" description="Acidic residues" evidence="3">
    <location>
        <begin position="23"/>
        <end position="39"/>
    </location>
</feature>
<dbReference type="AlphaFoldDB" id="A8NA63"/>
<dbReference type="eggNOG" id="KOG1911">
    <property type="taxonomic scope" value="Eukaryota"/>
</dbReference>
<dbReference type="Pfam" id="PF01393">
    <property type="entry name" value="Chromo_shadow"/>
    <property type="match status" value="1"/>
</dbReference>
<dbReference type="PANTHER" id="PTHR22812">
    <property type="entry name" value="CHROMOBOX PROTEIN"/>
    <property type="match status" value="1"/>
</dbReference>
<feature type="compositionally biased region" description="Basic and acidic residues" evidence="3">
    <location>
        <begin position="89"/>
        <end position="101"/>
    </location>
</feature>
<dbReference type="RefSeq" id="XP_001831718.2">
    <property type="nucleotide sequence ID" value="XM_001831666.2"/>
</dbReference>
<evidence type="ECO:0000256" key="2">
    <source>
        <dbReference type="ARBA" id="ARBA00023242"/>
    </source>
</evidence>
<dbReference type="SUPFAM" id="SSF54160">
    <property type="entry name" value="Chromo domain-like"/>
    <property type="match status" value="2"/>
</dbReference>
<dbReference type="KEGG" id="cci:CC1G_08322"/>
<dbReference type="InterPro" id="IPR051219">
    <property type="entry name" value="Heterochromatin_chromo-domain"/>
</dbReference>
<dbReference type="EMBL" id="AACS02000007">
    <property type="protein sequence ID" value="EAU90049.2"/>
    <property type="molecule type" value="Genomic_DNA"/>
</dbReference>
<dbReference type="SMART" id="SM00298">
    <property type="entry name" value="CHROMO"/>
    <property type="match status" value="1"/>
</dbReference>
<dbReference type="VEuPathDB" id="FungiDB:CC1G_08322"/>
<gene>
    <name evidence="5" type="ORF">CC1G_08322</name>
</gene>
<dbReference type="OMA" id="IDAYWKR"/>
<comment type="subcellular location">
    <subcellularLocation>
        <location evidence="1">Nucleus</location>
    </subcellularLocation>
</comment>
<reference evidence="5 6" key="1">
    <citation type="journal article" date="2010" name="Proc. Natl. Acad. Sci. U.S.A.">
        <title>Insights into evolution of multicellular fungi from the assembled chromosomes of the mushroom Coprinopsis cinerea (Coprinus cinereus).</title>
        <authorList>
            <person name="Stajich J.E."/>
            <person name="Wilke S.K."/>
            <person name="Ahren D."/>
            <person name="Au C.H."/>
            <person name="Birren B.W."/>
            <person name="Borodovsky M."/>
            <person name="Burns C."/>
            <person name="Canback B."/>
            <person name="Casselton L.A."/>
            <person name="Cheng C.K."/>
            <person name="Deng J."/>
            <person name="Dietrich F.S."/>
            <person name="Fargo D.C."/>
            <person name="Farman M.L."/>
            <person name="Gathman A.C."/>
            <person name="Goldberg J."/>
            <person name="Guigo R."/>
            <person name="Hoegger P.J."/>
            <person name="Hooker J.B."/>
            <person name="Huggins A."/>
            <person name="James T.Y."/>
            <person name="Kamada T."/>
            <person name="Kilaru S."/>
            <person name="Kodira C."/>
            <person name="Kues U."/>
            <person name="Kupfer D."/>
            <person name="Kwan H.S."/>
            <person name="Lomsadze A."/>
            <person name="Li W."/>
            <person name="Lilly W.W."/>
            <person name="Ma L.J."/>
            <person name="Mackey A.J."/>
            <person name="Manning G."/>
            <person name="Martin F."/>
            <person name="Muraguchi H."/>
            <person name="Natvig D.O."/>
            <person name="Palmerini H."/>
            <person name="Ramesh M.A."/>
            <person name="Rehmeyer C.J."/>
            <person name="Roe B.A."/>
            <person name="Shenoy N."/>
            <person name="Stanke M."/>
            <person name="Ter-Hovhannisyan V."/>
            <person name="Tunlid A."/>
            <person name="Velagapudi R."/>
            <person name="Vision T.J."/>
            <person name="Zeng Q."/>
            <person name="Zolan M.E."/>
            <person name="Pukkila P.J."/>
        </authorList>
    </citation>
    <scope>NUCLEOTIDE SEQUENCE [LARGE SCALE GENOMIC DNA]</scope>
    <source>
        <strain evidence="6">Okayama-7 / 130 / ATCC MYA-4618 / FGSC 9003</strain>
    </source>
</reference>
<evidence type="ECO:0000313" key="5">
    <source>
        <dbReference type="EMBL" id="EAU90049.2"/>
    </source>
</evidence>
<dbReference type="Gene3D" id="2.40.50.40">
    <property type="match status" value="2"/>
</dbReference>
<dbReference type="FunCoup" id="A8NA63">
    <property type="interactions" value="12"/>
</dbReference>
<comment type="caution">
    <text evidence="5">The sequence shown here is derived from an EMBL/GenBank/DDBJ whole genome shotgun (WGS) entry which is preliminary data.</text>
</comment>
<evidence type="ECO:0000259" key="4">
    <source>
        <dbReference type="PROSITE" id="PS50013"/>
    </source>
</evidence>
<sequence length="247" mass="28275">MPAKRSRSPSSDDDVPKNKDSAPESEEEEEEEYEIEEILDAQRGRFPGGRLAYFVRWKGYGPEDDSWVDEKDAGNAQELIDNFWKKKNKHDELRAQKEAKSAKKARQSTASASVRKSGSTATSRGTKSARSHEDDMDVDRDEDSPPASKRVKRAPKTTGRSVSETPEPQAPEFKSMDASYMKVADWEPLVKQIDTVERVDDDLIVYFTLKSGEQVRESSKVCRKRFPQKLIDFYERNLRWKMADDDS</sequence>
<dbReference type="InterPro" id="IPR023780">
    <property type="entry name" value="Chromo_domain"/>
</dbReference>
<feature type="domain" description="Chromo" evidence="4">
    <location>
        <begin position="33"/>
        <end position="95"/>
    </location>
</feature>
<dbReference type="InterPro" id="IPR016197">
    <property type="entry name" value="Chromo-like_dom_sf"/>
</dbReference>
<evidence type="ECO:0000256" key="1">
    <source>
        <dbReference type="ARBA" id="ARBA00004123"/>
    </source>
</evidence>
<dbReference type="Proteomes" id="UP000001861">
    <property type="component" value="Unassembled WGS sequence"/>
</dbReference>
<name>A8NA63_COPC7</name>
<dbReference type="InParanoid" id="A8NA63"/>
<dbReference type="GeneID" id="6008190"/>
<feature type="region of interest" description="Disordered" evidence="3">
    <location>
        <begin position="1"/>
        <end position="42"/>
    </location>
</feature>
<dbReference type="HOGENOM" id="CLU_045874_5_0_1"/>
<dbReference type="SMART" id="SM00300">
    <property type="entry name" value="ChSh"/>
    <property type="match status" value="1"/>
</dbReference>
<dbReference type="OrthoDB" id="433924at2759"/>
<protein>
    <recommendedName>
        <fullName evidence="4">Chromo domain-containing protein</fullName>
    </recommendedName>
</protein>
<dbReference type="GO" id="GO:0005634">
    <property type="term" value="C:nucleus"/>
    <property type="evidence" value="ECO:0007669"/>
    <property type="project" value="UniProtKB-SubCell"/>
</dbReference>
<organism evidence="5 6">
    <name type="scientific">Coprinopsis cinerea (strain Okayama-7 / 130 / ATCC MYA-4618 / FGSC 9003)</name>
    <name type="common">Inky cap fungus</name>
    <name type="synonym">Hormographiella aspergillata</name>
    <dbReference type="NCBI Taxonomy" id="240176"/>
    <lineage>
        <taxon>Eukaryota</taxon>
        <taxon>Fungi</taxon>
        <taxon>Dikarya</taxon>
        <taxon>Basidiomycota</taxon>
        <taxon>Agaricomycotina</taxon>
        <taxon>Agaricomycetes</taxon>
        <taxon>Agaricomycetidae</taxon>
        <taxon>Agaricales</taxon>
        <taxon>Agaricineae</taxon>
        <taxon>Psathyrellaceae</taxon>
        <taxon>Coprinopsis</taxon>
    </lineage>
</organism>
<proteinExistence type="predicted"/>
<dbReference type="STRING" id="240176.A8NA63"/>